<name>A0AAV3F083_9FLAO</name>
<dbReference type="RefSeq" id="WP_006264295.1">
    <property type="nucleotide sequence ID" value="NZ_JH590838.1"/>
</dbReference>
<dbReference type="AlphaFoldDB" id="A0AAV3F083"/>
<evidence type="ECO:0000313" key="1">
    <source>
        <dbReference type="EMBL" id="EHO07932.1"/>
    </source>
</evidence>
<organism evidence="1 2">
    <name type="scientific">Myroides odoratimimus CIP 101113</name>
    <dbReference type="NCBI Taxonomy" id="883154"/>
    <lineage>
        <taxon>Bacteria</taxon>
        <taxon>Pseudomonadati</taxon>
        <taxon>Bacteroidota</taxon>
        <taxon>Flavobacteriia</taxon>
        <taxon>Flavobacteriales</taxon>
        <taxon>Flavobacteriaceae</taxon>
        <taxon>Myroides</taxon>
    </lineage>
</organism>
<protein>
    <submittedName>
        <fullName evidence="1">Uncharacterized protein</fullName>
    </submittedName>
</protein>
<comment type="caution">
    <text evidence="1">The sequence shown here is derived from an EMBL/GenBank/DDBJ whole genome shotgun (WGS) entry which is preliminary data.</text>
</comment>
<evidence type="ECO:0000313" key="2">
    <source>
        <dbReference type="Proteomes" id="UP000004834"/>
    </source>
</evidence>
<sequence length="125" mass="14866">MKKATISLEAHLWYVQDLKTPYSLLKAVFCYTNPSELRTDFNELMCYVNSSTICMSRTPAKYLEVYSFLRSIIRVSYKMYCKPKKYHVQLPLTPLNNTNFHLFTGNLLYDEYLDPYLTFKNVFEK</sequence>
<dbReference type="Proteomes" id="UP000004834">
    <property type="component" value="Unassembled WGS sequence"/>
</dbReference>
<dbReference type="EMBL" id="AGEE01000039">
    <property type="protein sequence ID" value="EHO07932.1"/>
    <property type="molecule type" value="Genomic_DNA"/>
</dbReference>
<reference evidence="1 2" key="1">
    <citation type="submission" date="2011-11" db="EMBL/GenBank/DDBJ databases">
        <title>The Genome Sequence of Myroides odoratimimus CIP 101113.</title>
        <authorList>
            <person name="Earl A."/>
            <person name="Ward D."/>
            <person name="Feldgarden M."/>
            <person name="Gevers D."/>
            <person name="Huys G."/>
            <person name="Young S.K."/>
            <person name="Zeng Q."/>
            <person name="Gargeya S."/>
            <person name="Fitzgerald M."/>
            <person name="Haas B."/>
            <person name="Abouelleil A."/>
            <person name="Alvarado L."/>
            <person name="Arachchi H.M."/>
            <person name="Berlin A."/>
            <person name="Brown A."/>
            <person name="Chapman S.B."/>
            <person name="Chen Z."/>
            <person name="Dunbar C."/>
            <person name="Freedman E."/>
            <person name="Gearin G."/>
            <person name="Goldberg J."/>
            <person name="Griggs A."/>
            <person name="Gujja S."/>
            <person name="Heiman D."/>
            <person name="Howarth C."/>
            <person name="Larson L."/>
            <person name="Lui A."/>
            <person name="MacDonald P.J.P."/>
            <person name="Montmayeur A."/>
            <person name="Murphy C."/>
            <person name="Neiman D."/>
            <person name="Pearson M."/>
            <person name="Priest M."/>
            <person name="Roberts A."/>
            <person name="Saif S."/>
            <person name="Shea T."/>
            <person name="Shenoy N."/>
            <person name="Sisk P."/>
            <person name="Stolte C."/>
            <person name="Sykes S."/>
            <person name="Wortman J."/>
            <person name="Nusbaum C."/>
            <person name="Birren B."/>
        </authorList>
    </citation>
    <scope>NUCLEOTIDE SEQUENCE [LARGE SCALE GENOMIC DNA]</scope>
    <source>
        <strain evidence="1 2">CIP 101113</strain>
    </source>
</reference>
<gene>
    <name evidence="1" type="ORF">HMPREF9715_02798</name>
</gene>
<proteinExistence type="predicted"/>
<accession>A0AAV3F083</accession>